<evidence type="ECO:0000313" key="4">
    <source>
        <dbReference type="EMBL" id="MBB4762363.1"/>
    </source>
</evidence>
<reference evidence="4 5" key="1">
    <citation type="submission" date="2020-08" db="EMBL/GenBank/DDBJ databases">
        <title>Sequencing the genomes of 1000 actinobacteria strains.</title>
        <authorList>
            <person name="Klenk H.-P."/>
        </authorList>
    </citation>
    <scope>NUCLEOTIDE SEQUENCE [LARGE SCALE GENOMIC DNA]</scope>
    <source>
        <strain evidence="4 5">DSM 43149</strain>
    </source>
</reference>
<keyword evidence="3" id="KW-0732">Signal</keyword>
<proteinExistence type="inferred from homology"/>
<keyword evidence="2" id="KW-0813">Transport</keyword>
<dbReference type="AlphaFoldDB" id="A0A7W7HX64"/>
<dbReference type="Gene3D" id="3.40.190.10">
    <property type="entry name" value="Periplasmic binding protein-like II"/>
    <property type="match status" value="2"/>
</dbReference>
<dbReference type="Proteomes" id="UP000578112">
    <property type="component" value="Unassembled WGS sequence"/>
</dbReference>
<dbReference type="RefSeq" id="WP_184993409.1">
    <property type="nucleotide sequence ID" value="NZ_BOMK01000012.1"/>
</dbReference>
<evidence type="ECO:0000256" key="3">
    <source>
        <dbReference type="ARBA" id="ARBA00022729"/>
    </source>
</evidence>
<accession>A0A7W7HX64</accession>
<dbReference type="PANTHER" id="PTHR43649:SF34">
    <property type="entry name" value="ABC TRANSPORTER PERIPLASMIC-BINDING PROTEIN YCJN-RELATED"/>
    <property type="match status" value="1"/>
</dbReference>
<dbReference type="SUPFAM" id="SSF53850">
    <property type="entry name" value="Periplasmic binding protein-like II"/>
    <property type="match status" value="1"/>
</dbReference>
<keyword evidence="5" id="KW-1185">Reference proteome</keyword>
<name>A0A7W7HX64_9ACTN</name>
<comment type="caution">
    <text evidence="4">The sequence shown here is derived from an EMBL/GenBank/DDBJ whole genome shotgun (WGS) entry which is preliminary data.</text>
</comment>
<evidence type="ECO:0000256" key="2">
    <source>
        <dbReference type="ARBA" id="ARBA00022448"/>
    </source>
</evidence>
<dbReference type="InterPro" id="IPR006059">
    <property type="entry name" value="SBP"/>
</dbReference>
<evidence type="ECO:0000313" key="5">
    <source>
        <dbReference type="Proteomes" id="UP000578112"/>
    </source>
</evidence>
<evidence type="ECO:0000256" key="1">
    <source>
        <dbReference type="ARBA" id="ARBA00008520"/>
    </source>
</evidence>
<comment type="similarity">
    <text evidence="1">Belongs to the bacterial solute-binding protein 1 family.</text>
</comment>
<organism evidence="4 5">
    <name type="scientific">Actinoplanes digitatis</name>
    <dbReference type="NCBI Taxonomy" id="1868"/>
    <lineage>
        <taxon>Bacteria</taxon>
        <taxon>Bacillati</taxon>
        <taxon>Actinomycetota</taxon>
        <taxon>Actinomycetes</taxon>
        <taxon>Micromonosporales</taxon>
        <taxon>Micromonosporaceae</taxon>
        <taxon>Actinoplanes</taxon>
    </lineage>
</organism>
<keyword evidence="4" id="KW-0762">Sugar transport</keyword>
<sequence length="422" mass="46967">MLRLRPWMTFVAGNLTGAALIAALFLFGPLSGPPELEDGELVILSGQDDSPGGQRQQLVNIWNDSHPRNRARIVTLPEAADGQYAEMVSRAEDGDTDIFNLDVAWTARFAAPPSGRRLIRPIDESLLAERPDRAFMRNPLQTCRYDGRLWALPFNTDAGLLYYRTDQGLRPPFDWDTIRATKVRPGFKAAWTGQLNAYEGLTVNFLEAVWSRGGDLVVSADGRVTLDLAKWNEAARLLTPPRDDLPGPILPGSVNFEETSSRTAFQEGETLFMRNWPVAYRAMRTGDQAGGGKFDFDVTRLPGVSVLGGQNLAIAERTRKPRAAQALIEFLTGERSQRLLFVNGGFAATRAVVYEDESIKQKYAYLPRLREAIDTARLRPVSPNYVAFSRVLNEQVHNVLTGKRESLPPDLADRLTRALQGR</sequence>
<dbReference type="Pfam" id="PF13416">
    <property type="entry name" value="SBP_bac_8"/>
    <property type="match status" value="1"/>
</dbReference>
<dbReference type="PANTHER" id="PTHR43649">
    <property type="entry name" value="ARABINOSE-BINDING PROTEIN-RELATED"/>
    <property type="match status" value="1"/>
</dbReference>
<protein>
    <submittedName>
        <fullName evidence="4">Multiple sugar transport system substrate-binding protein</fullName>
    </submittedName>
</protein>
<gene>
    <name evidence="4" type="ORF">BJ971_002919</name>
</gene>
<dbReference type="InterPro" id="IPR050490">
    <property type="entry name" value="Bact_solute-bd_prot1"/>
</dbReference>
<dbReference type="EMBL" id="JACHNH010000001">
    <property type="protein sequence ID" value="MBB4762363.1"/>
    <property type="molecule type" value="Genomic_DNA"/>
</dbReference>